<accession>A0ABM6W7J9</accession>
<reference evidence="1 2" key="1">
    <citation type="submission" date="2018-05" db="EMBL/GenBank/DDBJ databases">
        <title>Complete genome sequences of Streptococcus sobrinus.</title>
        <authorList>
            <person name="Sales M."/>
            <person name="Jensen P.A."/>
        </authorList>
    </citation>
    <scope>NUCLEOTIDE SEQUENCE [LARGE SCALE GENOMIC DNA]</scope>
    <source>
        <strain evidence="1 2">SL1</strain>
    </source>
</reference>
<organism evidence="1 2">
    <name type="scientific">Streptococcus sobrinus</name>
    <dbReference type="NCBI Taxonomy" id="1310"/>
    <lineage>
        <taxon>Bacteria</taxon>
        <taxon>Bacillati</taxon>
        <taxon>Bacillota</taxon>
        <taxon>Bacilli</taxon>
        <taxon>Lactobacillales</taxon>
        <taxon>Streptococcaceae</taxon>
        <taxon>Streptococcus</taxon>
    </lineage>
</organism>
<dbReference type="RefSeq" id="WP_019775164.1">
    <property type="nucleotide sequence ID" value="NZ_CP029490.1"/>
</dbReference>
<dbReference type="Proteomes" id="UP000245369">
    <property type="component" value="Chromosome"/>
</dbReference>
<proteinExistence type="predicted"/>
<name>A0ABM6W7J9_9STRE</name>
<evidence type="ECO:0000313" key="1">
    <source>
        <dbReference type="EMBL" id="AWN21540.1"/>
    </source>
</evidence>
<dbReference type="GeneID" id="93924739"/>
<evidence type="ECO:0000313" key="2">
    <source>
        <dbReference type="Proteomes" id="UP000245369"/>
    </source>
</evidence>
<gene>
    <name evidence="1" type="ORF">DK182_09500</name>
</gene>
<keyword evidence="2" id="KW-1185">Reference proteome</keyword>
<sequence>MLKAVNDYLSNQGVKYLKPEKAGEQASFMQELRSQAQTARQEFAEISQELAERVAPFEPERVSQWMNQAQICRPHFWCYYRLPSDSLEDVALAIRLYGQEDDFGISVEVSFIERKKSDQTLAKQAKVLDLPLEEGLYYWVQKDGQSRRVEGGEDNRQALKEALNQGEVRKVLVKADIPIETSGSKGALVSQLAKDFDRLLPYYQITKS</sequence>
<protein>
    <submittedName>
        <fullName evidence="1">Ribonuclease P</fullName>
    </submittedName>
</protein>
<dbReference type="EMBL" id="CP029490">
    <property type="protein sequence ID" value="AWN21540.1"/>
    <property type="molecule type" value="Genomic_DNA"/>
</dbReference>